<gene>
    <name evidence="2" type="ORF">A3864_08470</name>
</gene>
<reference evidence="2 3" key="1">
    <citation type="submission" date="2016-03" db="EMBL/GenBank/DDBJ databases">
        <title>Comparison of Bacillus endophyticus and B. anthracis characteristics using whole genome sequence analysis and microbiological techniques.</title>
        <authorList>
            <person name="Lekota K.E."/>
            <person name="Mafofo J."/>
            <person name="Rees J."/>
            <person name="Muchadeyi F.C."/>
            <person name="Madoroba E."/>
            <person name="Van Heerden H."/>
        </authorList>
    </citation>
    <scope>NUCLEOTIDE SEQUENCE [LARGE SCALE GENOMIC DNA]</scope>
    <source>
        <strain evidence="2 3">3631_10C</strain>
    </source>
</reference>
<dbReference type="CDD" id="cd02440">
    <property type="entry name" value="AdoMet_MTases"/>
    <property type="match status" value="1"/>
</dbReference>
<dbReference type="Pfam" id="PF08241">
    <property type="entry name" value="Methyltransf_11"/>
    <property type="match status" value="1"/>
</dbReference>
<dbReference type="GO" id="GO:0008757">
    <property type="term" value="F:S-adenosylmethionine-dependent methyltransferase activity"/>
    <property type="evidence" value="ECO:0007669"/>
    <property type="project" value="InterPro"/>
</dbReference>
<evidence type="ECO:0000313" key="2">
    <source>
        <dbReference type="EMBL" id="RAS78734.1"/>
    </source>
</evidence>
<dbReference type="EMBL" id="LVYK01000012">
    <property type="protein sequence ID" value="RAS78734.1"/>
    <property type="molecule type" value="Genomic_DNA"/>
</dbReference>
<dbReference type="AlphaFoldDB" id="A0AAX1QC80"/>
<accession>A0AAX1QC80</accession>
<comment type="caution">
    <text evidence="2">The sequence shown here is derived from an EMBL/GenBank/DDBJ whole genome shotgun (WGS) entry which is preliminary data.</text>
</comment>
<organism evidence="2 3">
    <name type="scientific">Priestia endophytica</name>
    <dbReference type="NCBI Taxonomy" id="135735"/>
    <lineage>
        <taxon>Bacteria</taxon>
        <taxon>Bacillati</taxon>
        <taxon>Bacillota</taxon>
        <taxon>Bacilli</taxon>
        <taxon>Bacillales</taxon>
        <taxon>Bacillaceae</taxon>
        <taxon>Priestia</taxon>
    </lineage>
</organism>
<keyword evidence="2" id="KW-0808">Transferase</keyword>
<proteinExistence type="predicted"/>
<protein>
    <submittedName>
        <fullName evidence="2">SAM-dependent methyltransferase</fullName>
    </submittedName>
</protein>
<dbReference type="Gene3D" id="3.40.50.150">
    <property type="entry name" value="Vaccinia Virus protein VP39"/>
    <property type="match status" value="1"/>
</dbReference>
<keyword evidence="2" id="KW-0489">Methyltransferase</keyword>
<dbReference type="Proteomes" id="UP000250174">
    <property type="component" value="Unassembled WGS sequence"/>
</dbReference>
<sequence>MNIFTSRFILKTDPYSKHFVFKLPNTWETRPHEYEWAKHFAETGDIVLDAACGLSHPLKFYLADKCKEVYACDIDNRILSKSSILKDIEDTYGTVIEDSFLNHYFTPIHFSQSSLTILPYQNKSFDKIFCISVLEHLSKDDMEQTFKEFRRTLKDKGLLVVTFDYPTINLEELKILLDKVKLKFYGDYSFDKPDNVLVSTIWGELNCFRAVLIKNEDEGFSM</sequence>
<name>A0AAX1QC80_9BACI</name>
<dbReference type="RefSeq" id="WP_111924870.1">
    <property type="nucleotide sequence ID" value="NZ_JBCMSM010000033.1"/>
</dbReference>
<dbReference type="GO" id="GO:0032259">
    <property type="term" value="P:methylation"/>
    <property type="evidence" value="ECO:0007669"/>
    <property type="project" value="UniProtKB-KW"/>
</dbReference>
<dbReference type="SUPFAM" id="SSF53335">
    <property type="entry name" value="S-adenosyl-L-methionine-dependent methyltransferases"/>
    <property type="match status" value="1"/>
</dbReference>
<evidence type="ECO:0000259" key="1">
    <source>
        <dbReference type="Pfam" id="PF08241"/>
    </source>
</evidence>
<dbReference type="InterPro" id="IPR013216">
    <property type="entry name" value="Methyltransf_11"/>
</dbReference>
<feature type="domain" description="Methyltransferase type 11" evidence="1">
    <location>
        <begin position="48"/>
        <end position="161"/>
    </location>
</feature>
<dbReference type="InterPro" id="IPR029063">
    <property type="entry name" value="SAM-dependent_MTases_sf"/>
</dbReference>
<evidence type="ECO:0000313" key="3">
    <source>
        <dbReference type="Proteomes" id="UP000250174"/>
    </source>
</evidence>